<dbReference type="Gene3D" id="3.30.870.10">
    <property type="entry name" value="Endonuclease Chain A"/>
    <property type="match status" value="2"/>
</dbReference>
<dbReference type="CDD" id="cd09110">
    <property type="entry name" value="PLDc_CLS_1"/>
    <property type="match status" value="1"/>
</dbReference>
<evidence type="ECO:0000259" key="1">
    <source>
        <dbReference type="PROSITE" id="PS50035"/>
    </source>
</evidence>
<dbReference type="GO" id="GO:0032049">
    <property type="term" value="P:cardiolipin biosynthetic process"/>
    <property type="evidence" value="ECO:0007669"/>
    <property type="project" value="UniProtKB-ARBA"/>
</dbReference>
<accession>A0A1G5Q7L3</accession>
<keyword evidence="3" id="KW-1185">Reference proteome</keyword>
<gene>
    <name evidence="2" type="ORF">SAMN03097708_01477</name>
</gene>
<dbReference type="AlphaFoldDB" id="A0A1G5Q7L3"/>
<dbReference type="RefSeq" id="WP_245688263.1">
    <property type="nucleotide sequence ID" value="NZ_FMWD01000004.1"/>
</dbReference>
<evidence type="ECO:0000313" key="3">
    <source>
        <dbReference type="Proteomes" id="UP000199648"/>
    </source>
</evidence>
<organism evidence="2 3">
    <name type="scientific">Thiohalomonas denitrificans</name>
    <dbReference type="NCBI Taxonomy" id="415747"/>
    <lineage>
        <taxon>Bacteria</taxon>
        <taxon>Pseudomonadati</taxon>
        <taxon>Pseudomonadota</taxon>
        <taxon>Gammaproteobacteria</taxon>
        <taxon>Thiohalomonadales</taxon>
        <taxon>Thiohalomonadaceae</taxon>
        <taxon>Thiohalomonas</taxon>
    </lineage>
</organism>
<dbReference type="EMBL" id="FMWD01000004">
    <property type="protein sequence ID" value="SCZ57657.1"/>
    <property type="molecule type" value="Genomic_DNA"/>
</dbReference>
<dbReference type="SUPFAM" id="SSF56024">
    <property type="entry name" value="Phospholipase D/nuclease"/>
    <property type="match status" value="2"/>
</dbReference>
<dbReference type="CDD" id="cd09159">
    <property type="entry name" value="PLDc_ybhO_like_2"/>
    <property type="match status" value="1"/>
</dbReference>
<dbReference type="PROSITE" id="PS50035">
    <property type="entry name" value="PLD"/>
    <property type="match status" value="1"/>
</dbReference>
<dbReference type="GO" id="GO:0016020">
    <property type="term" value="C:membrane"/>
    <property type="evidence" value="ECO:0007669"/>
    <property type="project" value="TreeGrafter"/>
</dbReference>
<reference evidence="2 3" key="1">
    <citation type="submission" date="2016-10" db="EMBL/GenBank/DDBJ databases">
        <authorList>
            <person name="de Groot N.N."/>
        </authorList>
    </citation>
    <scope>NUCLEOTIDE SEQUENCE [LARGE SCALE GENOMIC DNA]</scope>
    <source>
        <strain evidence="2 3">HLD2</strain>
    </source>
</reference>
<dbReference type="Proteomes" id="UP000199648">
    <property type="component" value="Unassembled WGS sequence"/>
</dbReference>
<feature type="domain" description="PLD phosphodiesterase" evidence="1">
    <location>
        <begin position="111"/>
        <end position="138"/>
    </location>
</feature>
<dbReference type="PANTHER" id="PTHR21248">
    <property type="entry name" value="CARDIOLIPIN SYNTHASE"/>
    <property type="match status" value="1"/>
</dbReference>
<dbReference type="GO" id="GO:0008808">
    <property type="term" value="F:cardiolipin synthase activity"/>
    <property type="evidence" value="ECO:0007669"/>
    <property type="project" value="TreeGrafter"/>
</dbReference>
<dbReference type="InterPro" id="IPR001736">
    <property type="entry name" value="PLipase_D/transphosphatidylase"/>
</dbReference>
<dbReference type="STRING" id="415747.SAMN03097708_01477"/>
<protein>
    <submittedName>
        <fullName evidence="2">Phosphatidylserine/phosphatidylglycerophosphate/cardiolipin synthase</fullName>
    </submittedName>
</protein>
<name>A0A1G5Q7L3_9GAMM</name>
<dbReference type="PANTHER" id="PTHR21248:SF23">
    <property type="entry name" value="CARDIOLIPIN SYNTHASE B"/>
    <property type="match status" value="1"/>
</dbReference>
<evidence type="ECO:0000313" key="2">
    <source>
        <dbReference type="EMBL" id="SCZ57657.1"/>
    </source>
</evidence>
<proteinExistence type="predicted"/>
<dbReference type="SMART" id="SM00155">
    <property type="entry name" value="PLDc"/>
    <property type="match status" value="2"/>
</dbReference>
<dbReference type="Pfam" id="PF13091">
    <property type="entry name" value="PLDc_2"/>
    <property type="match status" value="2"/>
</dbReference>
<dbReference type="InterPro" id="IPR025202">
    <property type="entry name" value="PLD-like_dom"/>
</dbReference>
<sequence length="384" mass="45356">MKARTYRYPWRDGNRFRLLVDGAHFFPVMLQAIDESRQYILFEMYLMESGQIASRFIDALSRATERGVRTHLLLDHYGAGELSRHDRRRLIQAGVELVYYNPVSYGRFHGNLFRDHRKLLLIDGRLAYVGGTGITDDFDPSRHPELSWHETMVEVQGPCVADWHNLFEKNRERWASTPLGIQLPVPEPLPAGRPGRVVMNAPARAEVKRSLLKRIRGARQRVWIATAYFIPSRKIRRALRRAVARGADVRLLLPGPLTDLPPVRHAGRRYYGRLLRHGVRIFEYQPRFLHAKVLMCDEWVSIGSSNVDRWNFSWNLEANQEIDDPELRGAAGAMFERDFQESYEYSCEGWFARPWYRRWREWFWGIIEQWMERRTQQRRNRHGP</sequence>